<dbReference type="Gene3D" id="2.40.100.20">
    <property type="match status" value="1"/>
</dbReference>
<comment type="caution">
    <text evidence="1">The sequence shown here is derived from an EMBL/GenBank/DDBJ whole genome shotgun (WGS) entry which is preliminary data.</text>
</comment>
<dbReference type="InterPro" id="IPR024532">
    <property type="entry name" value="DUF3830"/>
</dbReference>
<organism evidence="1 2">
    <name type="scientific">Deinobacterium chartae</name>
    <dbReference type="NCBI Taxonomy" id="521158"/>
    <lineage>
        <taxon>Bacteria</taxon>
        <taxon>Thermotogati</taxon>
        <taxon>Deinococcota</taxon>
        <taxon>Deinococci</taxon>
        <taxon>Deinococcales</taxon>
        <taxon>Deinococcaceae</taxon>
        <taxon>Deinobacterium</taxon>
    </lineage>
</organism>
<dbReference type="EMBL" id="JACHHG010000002">
    <property type="protein sequence ID" value="MBB6097084.1"/>
    <property type="molecule type" value="Genomic_DNA"/>
</dbReference>
<proteinExistence type="predicted"/>
<dbReference type="Pfam" id="PF12903">
    <property type="entry name" value="DUF3830"/>
    <property type="match status" value="1"/>
</dbReference>
<accession>A0A841HWR4</accession>
<keyword evidence="2" id="KW-1185">Reference proteome</keyword>
<dbReference type="Proteomes" id="UP000569951">
    <property type="component" value="Unassembled WGS sequence"/>
</dbReference>
<evidence type="ECO:0008006" key="3">
    <source>
        <dbReference type="Google" id="ProtNLM"/>
    </source>
</evidence>
<gene>
    <name evidence="1" type="ORF">HNR42_000498</name>
</gene>
<evidence type="ECO:0000313" key="1">
    <source>
        <dbReference type="EMBL" id="MBB6097084.1"/>
    </source>
</evidence>
<evidence type="ECO:0000313" key="2">
    <source>
        <dbReference type="Proteomes" id="UP000569951"/>
    </source>
</evidence>
<dbReference type="RefSeq" id="WP_183984189.1">
    <property type="nucleotide sequence ID" value="NZ_JACHHG010000002.1"/>
</dbReference>
<name>A0A841HWR4_9DEIO</name>
<dbReference type="AlphaFoldDB" id="A0A841HWR4"/>
<reference evidence="1 2" key="1">
    <citation type="submission" date="2020-08" db="EMBL/GenBank/DDBJ databases">
        <title>Genomic Encyclopedia of Type Strains, Phase IV (KMG-IV): sequencing the most valuable type-strain genomes for metagenomic binning, comparative biology and taxonomic classification.</title>
        <authorList>
            <person name="Goeker M."/>
        </authorList>
    </citation>
    <scope>NUCLEOTIDE SEQUENCE [LARGE SCALE GENOMIC DNA]</scope>
    <source>
        <strain evidence="1 2">DSM 21458</strain>
    </source>
</reference>
<sequence length="154" mass="17090">MLLTFRFGDEVLRADLDPANAPRTCEALTGALVEPVRIRVKHAMFTGPEMSMQLPHDRYAHLLEVPQEAATILPQPGQVLFTPLPAYVWPGARTPILDLGLYYGPHARTFFPVGWLPGNAFARVRPEDFEAMRRIGAGLLDTGARDVELTVQGR</sequence>
<protein>
    <recommendedName>
        <fullName evidence="3">DUF3830 family protein</fullName>
    </recommendedName>
</protein>